<dbReference type="Pfam" id="PF00080">
    <property type="entry name" value="Sod_Cu"/>
    <property type="match status" value="1"/>
</dbReference>
<keyword evidence="2 5" id="KW-0560">Oxidoreductase</keyword>
<sequence length="177" mass="17562">MMRGAAGALALLALSGCAMMGGGAGQAYRTVALRDAAGRNVGTALLRPGTEGVQVALSINGLPAGTHGVHLHETGRCDGPDFTSAGGHFNPATKQHGAENPTGPHAGDLPNLVVDANQQGFLTGVAGGTVLAGKRANSLRRARGTALVVHAAADDLKTDPSGNSGARIACGVITPED</sequence>
<dbReference type="InterPro" id="IPR018152">
    <property type="entry name" value="SOD_Cu/Zn_BS"/>
</dbReference>
<organism evidence="5 6">
    <name type="scientific">Longimicrobium terrae</name>
    <dbReference type="NCBI Taxonomy" id="1639882"/>
    <lineage>
        <taxon>Bacteria</taxon>
        <taxon>Pseudomonadati</taxon>
        <taxon>Gemmatimonadota</taxon>
        <taxon>Longimicrobiia</taxon>
        <taxon>Longimicrobiales</taxon>
        <taxon>Longimicrobiaceae</taxon>
        <taxon>Longimicrobium</taxon>
    </lineage>
</organism>
<protein>
    <recommendedName>
        <fullName evidence="2">Superoxide dismutase [Cu-Zn]</fullName>
        <ecNumber evidence="2">1.15.1.1</ecNumber>
    </recommendedName>
</protein>
<feature type="signal peptide" evidence="3">
    <location>
        <begin position="1"/>
        <end position="20"/>
    </location>
</feature>
<keyword evidence="3" id="KW-0732">Signal</keyword>
<dbReference type="RefSeq" id="WP_205761543.1">
    <property type="nucleotide sequence ID" value="NZ_JABDTL010000001.1"/>
</dbReference>
<dbReference type="InterPro" id="IPR001424">
    <property type="entry name" value="SOD_Cu_Zn_dom"/>
</dbReference>
<feature type="chain" id="PRO_5032974309" description="Superoxide dismutase [Cu-Zn]" evidence="3">
    <location>
        <begin position="21"/>
        <end position="177"/>
    </location>
</feature>
<dbReference type="Gene3D" id="2.60.40.200">
    <property type="entry name" value="Superoxide dismutase, copper/zinc binding domain"/>
    <property type="match status" value="1"/>
</dbReference>
<keyword evidence="2" id="KW-0479">Metal-binding</keyword>
<dbReference type="SUPFAM" id="SSF49329">
    <property type="entry name" value="Cu,Zn superoxide dismutase-like"/>
    <property type="match status" value="1"/>
</dbReference>
<dbReference type="AlphaFoldDB" id="A0A841H0M0"/>
<comment type="cofactor">
    <cofactor evidence="2">
        <name>Cu cation</name>
        <dbReference type="ChEBI" id="CHEBI:23378"/>
    </cofactor>
    <text evidence="2">Binds 1 copper ion per subunit.</text>
</comment>
<comment type="caution">
    <text evidence="5">The sequence shown here is derived from an EMBL/GenBank/DDBJ whole genome shotgun (WGS) entry which is preliminary data.</text>
</comment>
<evidence type="ECO:0000313" key="5">
    <source>
        <dbReference type="EMBL" id="MBB6071484.1"/>
    </source>
</evidence>
<name>A0A841H0M0_9BACT</name>
<dbReference type="EMBL" id="JACHIA010000009">
    <property type="protein sequence ID" value="MBB6071484.1"/>
    <property type="molecule type" value="Genomic_DNA"/>
</dbReference>
<dbReference type="Proteomes" id="UP000582837">
    <property type="component" value="Unassembled WGS sequence"/>
</dbReference>
<keyword evidence="2" id="KW-0862">Zinc</keyword>
<dbReference type="InterPro" id="IPR024134">
    <property type="entry name" value="SOD_Cu/Zn_/chaperone"/>
</dbReference>
<comment type="cofactor">
    <cofactor evidence="2">
        <name>Zn(2+)</name>
        <dbReference type="ChEBI" id="CHEBI:29105"/>
    </cofactor>
    <text evidence="2">Binds 1 zinc ion per subunit.</text>
</comment>
<dbReference type="GO" id="GO:0005507">
    <property type="term" value="F:copper ion binding"/>
    <property type="evidence" value="ECO:0007669"/>
    <property type="project" value="InterPro"/>
</dbReference>
<dbReference type="PROSITE" id="PS51257">
    <property type="entry name" value="PROKAR_LIPOPROTEIN"/>
    <property type="match status" value="1"/>
</dbReference>
<reference evidence="5 6" key="1">
    <citation type="submission" date="2020-08" db="EMBL/GenBank/DDBJ databases">
        <title>Genomic Encyclopedia of Type Strains, Phase IV (KMG-IV): sequencing the most valuable type-strain genomes for metagenomic binning, comparative biology and taxonomic classification.</title>
        <authorList>
            <person name="Goeker M."/>
        </authorList>
    </citation>
    <scope>NUCLEOTIDE SEQUENCE [LARGE SCALE GENOMIC DNA]</scope>
    <source>
        <strain evidence="5 6">DSM 29007</strain>
    </source>
</reference>
<comment type="catalytic activity">
    <reaction evidence="2">
        <text>2 superoxide + 2 H(+) = H2O2 + O2</text>
        <dbReference type="Rhea" id="RHEA:20696"/>
        <dbReference type="ChEBI" id="CHEBI:15378"/>
        <dbReference type="ChEBI" id="CHEBI:15379"/>
        <dbReference type="ChEBI" id="CHEBI:16240"/>
        <dbReference type="ChEBI" id="CHEBI:18421"/>
        <dbReference type="EC" id="1.15.1.1"/>
    </reaction>
</comment>
<gene>
    <name evidence="5" type="ORF">HNQ61_003112</name>
</gene>
<evidence type="ECO:0000313" key="6">
    <source>
        <dbReference type="Proteomes" id="UP000582837"/>
    </source>
</evidence>
<keyword evidence="2" id="KW-0186">Copper</keyword>
<dbReference type="PANTHER" id="PTHR10003">
    <property type="entry name" value="SUPEROXIDE DISMUTASE CU-ZN -RELATED"/>
    <property type="match status" value="1"/>
</dbReference>
<evidence type="ECO:0000256" key="2">
    <source>
        <dbReference type="RuleBase" id="RU000393"/>
    </source>
</evidence>
<dbReference type="CDD" id="cd00305">
    <property type="entry name" value="Cu-Zn_Superoxide_Dismutase"/>
    <property type="match status" value="1"/>
</dbReference>
<dbReference type="InterPro" id="IPR036423">
    <property type="entry name" value="SOD-like_Cu/Zn_dom_sf"/>
</dbReference>
<evidence type="ECO:0000259" key="4">
    <source>
        <dbReference type="Pfam" id="PF00080"/>
    </source>
</evidence>
<accession>A0A841H0M0</accession>
<evidence type="ECO:0000256" key="3">
    <source>
        <dbReference type="SAM" id="SignalP"/>
    </source>
</evidence>
<comment type="similarity">
    <text evidence="1 2">Belongs to the Cu-Zn superoxide dismutase family.</text>
</comment>
<feature type="domain" description="Superoxide dismutase copper/zinc binding" evidence="4">
    <location>
        <begin position="42"/>
        <end position="173"/>
    </location>
</feature>
<dbReference type="PROSITE" id="PS00332">
    <property type="entry name" value="SOD_CU_ZN_2"/>
    <property type="match status" value="1"/>
</dbReference>
<comment type="function">
    <text evidence="2">Destroys radicals which are normally produced within the cells and which are toxic to biological systems.</text>
</comment>
<dbReference type="GO" id="GO:0004784">
    <property type="term" value="F:superoxide dismutase activity"/>
    <property type="evidence" value="ECO:0007669"/>
    <property type="project" value="UniProtKB-EC"/>
</dbReference>
<keyword evidence="6" id="KW-1185">Reference proteome</keyword>
<evidence type="ECO:0000256" key="1">
    <source>
        <dbReference type="ARBA" id="ARBA00010457"/>
    </source>
</evidence>
<dbReference type="EC" id="1.15.1.1" evidence="2"/>
<proteinExistence type="inferred from homology"/>